<proteinExistence type="predicted"/>
<dbReference type="RefSeq" id="WP_120200562.1">
    <property type="nucleotide sequence ID" value="NZ_RAQJ01000002.1"/>
</dbReference>
<dbReference type="NCBIfam" id="TIGR00277">
    <property type="entry name" value="HDIG"/>
    <property type="match status" value="1"/>
</dbReference>
<accession>A0A420DM08</accession>
<protein>
    <submittedName>
        <fullName evidence="2">Putative nucleotidyltransferase with HDIG domain</fullName>
    </submittedName>
</protein>
<keyword evidence="3" id="KW-1185">Reference proteome</keyword>
<evidence type="ECO:0000313" key="3">
    <source>
        <dbReference type="Proteomes" id="UP000284892"/>
    </source>
</evidence>
<sequence>MSVSFNTILKDVTSLLNKELPMYLSYHNTAHTLYVLDRAIHIAKKEKVNSKDLELIKLAALYHDIGFIKTNVEHEKEGCKIAEKQLLDYGYAREDIAVVCGMIMATKIPQNPKNLLEQIIADADLEYLATSNYQKIAHNLFLELQQYNPRLTTQKWKTIQLNFLKEHHYYTKYCRHYKTFRKLKNIKQLKRML</sequence>
<dbReference type="GO" id="GO:0016740">
    <property type="term" value="F:transferase activity"/>
    <property type="evidence" value="ECO:0007669"/>
    <property type="project" value="UniProtKB-KW"/>
</dbReference>
<dbReference type="EMBL" id="RAQJ01000002">
    <property type="protein sequence ID" value="RKE95241.1"/>
    <property type="molecule type" value="Genomic_DNA"/>
</dbReference>
<dbReference type="AlphaFoldDB" id="A0A420DM08"/>
<feature type="domain" description="HD/PDEase" evidence="1">
    <location>
        <begin position="24"/>
        <end position="137"/>
    </location>
</feature>
<keyword evidence="2" id="KW-0808">Transferase</keyword>
<dbReference type="Proteomes" id="UP000284892">
    <property type="component" value="Unassembled WGS sequence"/>
</dbReference>
<evidence type="ECO:0000313" key="2">
    <source>
        <dbReference type="EMBL" id="RKE95241.1"/>
    </source>
</evidence>
<dbReference type="InterPro" id="IPR003607">
    <property type="entry name" value="HD/PDEase_dom"/>
</dbReference>
<dbReference type="InterPro" id="IPR006675">
    <property type="entry name" value="HDIG_dom"/>
</dbReference>
<dbReference type="SMART" id="SM00471">
    <property type="entry name" value="HDc"/>
    <property type="match status" value="1"/>
</dbReference>
<dbReference type="CDD" id="cd00077">
    <property type="entry name" value="HDc"/>
    <property type="match status" value="1"/>
</dbReference>
<dbReference type="Gene3D" id="1.10.3210.10">
    <property type="entry name" value="Hypothetical protein af1432"/>
    <property type="match status" value="1"/>
</dbReference>
<organism evidence="2 3">
    <name type="scientific">Ichthyenterobacterium magnum</name>
    <dbReference type="NCBI Taxonomy" id="1230530"/>
    <lineage>
        <taxon>Bacteria</taxon>
        <taxon>Pseudomonadati</taxon>
        <taxon>Bacteroidota</taxon>
        <taxon>Flavobacteriia</taxon>
        <taxon>Flavobacteriales</taxon>
        <taxon>Flavobacteriaceae</taxon>
        <taxon>Ichthyenterobacterium</taxon>
    </lineage>
</organism>
<dbReference type="InterPro" id="IPR006674">
    <property type="entry name" value="HD_domain"/>
</dbReference>
<dbReference type="SUPFAM" id="SSF109604">
    <property type="entry name" value="HD-domain/PDEase-like"/>
    <property type="match status" value="1"/>
</dbReference>
<dbReference type="OrthoDB" id="5728337at2"/>
<evidence type="ECO:0000259" key="1">
    <source>
        <dbReference type="SMART" id="SM00471"/>
    </source>
</evidence>
<dbReference type="Pfam" id="PF01966">
    <property type="entry name" value="HD"/>
    <property type="match status" value="1"/>
</dbReference>
<name>A0A420DM08_9FLAO</name>
<comment type="caution">
    <text evidence="2">The sequence shown here is derived from an EMBL/GenBank/DDBJ whole genome shotgun (WGS) entry which is preliminary data.</text>
</comment>
<reference evidence="2 3" key="1">
    <citation type="submission" date="2018-09" db="EMBL/GenBank/DDBJ databases">
        <title>Genomic Encyclopedia of Archaeal and Bacterial Type Strains, Phase II (KMG-II): from individual species to whole genera.</title>
        <authorList>
            <person name="Goeker M."/>
        </authorList>
    </citation>
    <scope>NUCLEOTIDE SEQUENCE [LARGE SCALE GENOMIC DNA]</scope>
    <source>
        <strain evidence="2 3">DSM 26283</strain>
    </source>
</reference>
<gene>
    <name evidence="2" type="ORF">BXY80_1427</name>
</gene>